<dbReference type="OrthoDB" id="4350422at2"/>
<dbReference type="EMBL" id="CP001821">
    <property type="protein sequence ID" value="ACZ29193.1"/>
    <property type="molecule type" value="Genomic_DNA"/>
</dbReference>
<feature type="region of interest" description="Disordered" evidence="1">
    <location>
        <begin position="158"/>
        <end position="178"/>
    </location>
</feature>
<proteinExistence type="predicted"/>
<dbReference type="Proteomes" id="UP000002255">
    <property type="component" value="Chromosome"/>
</dbReference>
<reference evidence="5" key="1">
    <citation type="submission" date="2009-11" db="EMBL/GenBank/DDBJ databases">
        <title>The complete chromosome of Xylanimonas cellulosilytica DSM 15894.</title>
        <authorList>
            <consortium name="US DOE Joint Genome Institute (JGI-PGF)"/>
            <person name="Lucas S."/>
            <person name="Copeland A."/>
            <person name="Lapidus A."/>
            <person name="Glavina del Rio T."/>
            <person name="Dalin E."/>
            <person name="Tice H."/>
            <person name="Bruce D."/>
            <person name="Goodwin L."/>
            <person name="Pitluck S."/>
            <person name="Kyrpides N."/>
            <person name="Mavromatis K."/>
            <person name="Ivanova N."/>
            <person name="Mikhailova N."/>
            <person name="Foster B."/>
            <person name="Clum A."/>
            <person name="Brettin T."/>
            <person name="Detter J.C."/>
            <person name="Han C."/>
            <person name="Larimer F."/>
            <person name="Land M."/>
            <person name="Hauser L."/>
            <person name="Markowitz V."/>
            <person name="Cheng J.F."/>
            <person name="Hugenholtz P."/>
            <person name="Woyke T."/>
            <person name="Wu D."/>
            <person name="Gehrich-Schroeter G."/>
            <person name="Schneider S."/>
            <person name="Pukall S.R."/>
            <person name="Klenk H.P."/>
            <person name="Eisen J.A."/>
        </authorList>
    </citation>
    <scope>NUCLEOTIDE SEQUENCE [LARGE SCALE GENOMIC DNA]</scope>
    <source>
        <strain evidence="5">DSM 15894 / CECT 5975 / LMG 20990 / XIL07</strain>
    </source>
</reference>
<keyword evidence="2" id="KW-1133">Transmembrane helix</keyword>
<evidence type="ECO:0000256" key="2">
    <source>
        <dbReference type="SAM" id="Phobius"/>
    </source>
</evidence>
<protein>
    <submittedName>
        <fullName evidence="4">Membrane-flanked domain protein</fullName>
    </submittedName>
</protein>
<keyword evidence="5" id="KW-1185">Reference proteome</keyword>
<dbReference type="Pfam" id="PF03703">
    <property type="entry name" value="bPH_2"/>
    <property type="match status" value="1"/>
</dbReference>
<keyword evidence="2" id="KW-0812">Transmembrane</keyword>
<evidence type="ECO:0000259" key="3">
    <source>
        <dbReference type="Pfam" id="PF03703"/>
    </source>
</evidence>
<sequence>MALREKDLIDDEQVMLELHSHAKAVLWPFVLFLALVAAAVVTLLVSTNDTVTWMVLAVLAAVALAGVLWPWLRWRTHSYTVTSQRIAERSGIVTRVGRDIPLYRINTIAIEKDLVDRVLGCGTLVVTDATEKAGMMLYDVPRVDDVHRTIQQLLWRQDDGTDGGELPPTEPRRGGFRR</sequence>
<dbReference type="PANTHER" id="PTHR37938:SF1">
    <property type="entry name" value="BLL0215 PROTEIN"/>
    <property type="match status" value="1"/>
</dbReference>
<feature type="transmembrane region" description="Helical" evidence="2">
    <location>
        <begin position="25"/>
        <end position="45"/>
    </location>
</feature>
<dbReference type="STRING" id="446471.Xcel_0154"/>
<dbReference type="eggNOG" id="COG3428">
    <property type="taxonomic scope" value="Bacteria"/>
</dbReference>
<name>D1BU29_XYLCX</name>
<reference evidence="4 5" key="2">
    <citation type="journal article" date="2010" name="Stand. Genomic Sci.">
        <title>Complete genome sequence of Xylanimonas cellulosilytica type strain (XIL07).</title>
        <authorList>
            <person name="Foster B."/>
            <person name="Pukall R."/>
            <person name="Abt B."/>
            <person name="Nolan M."/>
            <person name="Glavina Del Rio T."/>
            <person name="Chen F."/>
            <person name="Lucas S."/>
            <person name="Tice H."/>
            <person name="Pitluck S."/>
            <person name="Cheng J.-F."/>
            <person name="Chertkov O."/>
            <person name="Brettin T."/>
            <person name="Han C."/>
            <person name="Detter J.C."/>
            <person name="Bruce D."/>
            <person name="Goodwin L."/>
            <person name="Ivanova N."/>
            <person name="Mavromatis K."/>
            <person name="Pati A."/>
            <person name="Mikhailova N."/>
            <person name="Chen A."/>
            <person name="Palaniappan K."/>
            <person name="Land M."/>
            <person name="Hauser L."/>
            <person name="Chang Y.-J."/>
            <person name="Jeffries C.D."/>
            <person name="Chain P."/>
            <person name="Rohde M."/>
            <person name="Goeker M."/>
            <person name="Bristow J."/>
            <person name="Eisen J.A."/>
            <person name="Markowitz V."/>
            <person name="Hugenholtz P."/>
            <person name="Kyrpides N.C."/>
            <person name="Klenk H.-P."/>
            <person name="Lapidus A."/>
        </authorList>
    </citation>
    <scope>NUCLEOTIDE SEQUENCE [LARGE SCALE GENOMIC DNA]</scope>
    <source>
        <strain evidence="5">DSM 15894 / CECT 5975 / LMG 20990 / XIL07</strain>
    </source>
</reference>
<dbReference type="PANTHER" id="PTHR37938">
    <property type="entry name" value="BLL0215 PROTEIN"/>
    <property type="match status" value="1"/>
</dbReference>
<accession>D1BU29</accession>
<gene>
    <name evidence="4" type="ordered locus">Xcel_0154</name>
</gene>
<dbReference type="HOGENOM" id="CLU_111473_1_0_11"/>
<dbReference type="InterPro" id="IPR005182">
    <property type="entry name" value="YdbS-like_PH"/>
</dbReference>
<dbReference type="KEGG" id="xce:Xcel_0154"/>
<evidence type="ECO:0000313" key="4">
    <source>
        <dbReference type="EMBL" id="ACZ29193.1"/>
    </source>
</evidence>
<evidence type="ECO:0000256" key="1">
    <source>
        <dbReference type="SAM" id="MobiDB-lite"/>
    </source>
</evidence>
<feature type="transmembrane region" description="Helical" evidence="2">
    <location>
        <begin position="51"/>
        <end position="72"/>
    </location>
</feature>
<feature type="domain" description="YdbS-like PH" evidence="3">
    <location>
        <begin position="74"/>
        <end position="150"/>
    </location>
</feature>
<evidence type="ECO:0000313" key="5">
    <source>
        <dbReference type="Proteomes" id="UP000002255"/>
    </source>
</evidence>
<dbReference type="AlphaFoldDB" id="D1BU29"/>
<organism evidence="4 5">
    <name type="scientific">Xylanimonas cellulosilytica (strain DSM 15894 / JCM 12276 / CECT 5975 / KCTC 9989 / LMG 20990 / NBRC 107835 / XIL07)</name>
    <dbReference type="NCBI Taxonomy" id="446471"/>
    <lineage>
        <taxon>Bacteria</taxon>
        <taxon>Bacillati</taxon>
        <taxon>Actinomycetota</taxon>
        <taxon>Actinomycetes</taxon>
        <taxon>Micrococcales</taxon>
        <taxon>Promicromonosporaceae</taxon>
        <taxon>Xylanimonas</taxon>
    </lineage>
</organism>
<keyword evidence="2" id="KW-0472">Membrane</keyword>